<dbReference type="EMBL" id="CAJCJZ010000002">
    <property type="protein sequence ID" value="CAD0281720.1"/>
    <property type="molecule type" value="Genomic_DNA"/>
</dbReference>
<organism evidence="1 2">
    <name type="scientific">Enterococcus phage vB_EfaS_140</name>
    <dbReference type="NCBI Taxonomy" id="2730536"/>
    <lineage>
        <taxon>Viruses</taxon>
        <taxon>Duplodnaviria</taxon>
        <taxon>Heunggongvirae</taxon>
        <taxon>Uroviricota</taxon>
        <taxon>Caudoviricetes</taxon>
        <taxon>Andrewesvirinae</taxon>
        <taxon>Vipetofemvirus</taxon>
        <taxon>Vipetofemvirus vv140</taxon>
    </lineage>
</organism>
<accession>A0ACA9ASA5</accession>
<name>A0ACA9ASA5_9CAUD</name>
<keyword evidence="2" id="KW-1185">Reference proteome</keyword>
<proteinExistence type="predicted"/>
<dbReference type="Proteomes" id="UP000523747">
    <property type="component" value="Unassembled WGS sequence"/>
</dbReference>
<comment type="caution">
    <text evidence="1">The sequence shown here is derived from an EMBL/GenBank/DDBJ whole genome shotgun (WGS) entry which is preliminary data.</text>
</comment>
<evidence type="ECO:0000313" key="2">
    <source>
        <dbReference type="Proteomes" id="UP000523747"/>
    </source>
</evidence>
<evidence type="ECO:0000313" key="1">
    <source>
        <dbReference type="EMBL" id="CAD0281720.1"/>
    </source>
</evidence>
<protein>
    <submittedName>
        <fullName evidence="1">Uncharacterized protein</fullName>
    </submittedName>
</protein>
<reference evidence="1" key="1">
    <citation type="submission" date="2020-07" db="EMBL/GenBank/DDBJ databases">
        <authorList>
            <person name="Ladero V."/>
        </authorList>
    </citation>
    <scope>NUCLEOTIDE SEQUENCE</scope>
</reference>
<sequence>MYLFIIYALIPIKEYMPTILLSILSIAVFIIVLLSVVDAHDRMKNN</sequence>